<evidence type="ECO:0000313" key="7">
    <source>
        <dbReference type="Proteomes" id="UP001596053"/>
    </source>
</evidence>
<dbReference type="InterPro" id="IPR005119">
    <property type="entry name" value="LysR_subst-bd"/>
</dbReference>
<dbReference type="CDD" id="cd08414">
    <property type="entry name" value="PBP2_LTTR_aromatics_like"/>
    <property type="match status" value="1"/>
</dbReference>
<dbReference type="RefSeq" id="WP_377797980.1">
    <property type="nucleotide sequence ID" value="NZ_JBHSLW010000011.1"/>
</dbReference>
<accession>A0ABW0IVL9</accession>
<dbReference type="Pfam" id="PF00126">
    <property type="entry name" value="HTH_1"/>
    <property type="match status" value="1"/>
</dbReference>
<dbReference type="Gene3D" id="1.10.10.10">
    <property type="entry name" value="Winged helix-like DNA-binding domain superfamily/Winged helix DNA-binding domain"/>
    <property type="match status" value="1"/>
</dbReference>
<keyword evidence="7" id="KW-1185">Reference proteome</keyword>
<evidence type="ECO:0000256" key="3">
    <source>
        <dbReference type="ARBA" id="ARBA00023125"/>
    </source>
</evidence>
<dbReference type="InterPro" id="IPR036390">
    <property type="entry name" value="WH_DNA-bd_sf"/>
</dbReference>
<dbReference type="PRINTS" id="PR00039">
    <property type="entry name" value="HTHLYSR"/>
</dbReference>
<comment type="similarity">
    <text evidence="1">Belongs to the LysR transcriptional regulatory family.</text>
</comment>
<evidence type="ECO:0000256" key="4">
    <source>
        <dbReference type="ARBA" id="ARBA00023163"/>
    </source>
</evidence>
<keyword evidence="3" id="KW-0238">DNA-binding</keyword>
<dbReference type="EMBL" id="JBHSLW010000011">
    <property type="protein sequence ID" value="MFC5419905.1"/>
    <property type="molecule type" value="Genomic_DNA"/>
</dbReference>
<comment type="caution">
    <text evidence="6">The sequence shown here is derived from an EMBL/GenBank/DDBJ whole genome shotgun (WGS) entry which is preliminary data.</text>
</comment>
<evidence type="ECO:0000256" key="1">
    <source>
        <dbReference type="ARBA" id="ARBA00009437"/>
    </source>
</evidence>
<evidence type="ECO:0000259" key="5">
    <source>
        <dbReference type="PROSITE" id="PS50931"/>
    </source>
</evidence>
<dbReference type="PANTHER" id="PTHR30346">
    <property type="entry name" value="TRANSCRIPTIONAL DUAL REGULATOR HCAR-RELATED"/>
    <property type="match status" value="1"/>
</dbReference>
<dbReference type="PROSITE" id="PS50931">
    <property type="entry name" value="HTH_LYSR"/>
    <property type="match status" value="1"/>
</dbReference>
<dbReference type="SUPFAM" id="SSF46785">
    <property type="entry name" value="Winged helix' DNA-binding domain"/>
    <property type="match status" value="1"/>
</dbReference>
<gene>
    <name evidence="6" type="ORF">ACFPOB_10050</name>
</gene>
<feature type="domain" description="HTH lysR-type" evidence="5">
    <location>
        <begin position="1"/>
        <end position="58"/>
    </location>
</feature>
<dbReference type="InterPro" id="IPR000847">
    <property type="entry name" value="LysR_HTH_N"/>
</dbReference>
<keyword evidence="4" id="KW-0804">Transcription</keyword>
<dbReference type="PANTHER" id="PTHR30346:SF0">
    <property type="entry name" value="HCA OPERON TRANSCRIPTIONAL ACTIVATOR HCAR"/>
    <property type="match status" value="1"/>
</dbReference>
<name>A0ABW0IVL9_9HYPH</name>
<evidence type="ECO:0000313" key="6">
    <source>
        <dbReference type="EMBL" id="MFC5419905.1"/>
    </source>
</evidence>
<dbReference type="Proteomes" id="UP001596053">
    <property type="component" value="Unassembled WGS sequence"/>
</dbReference>
<evidence type="ECO:0000256" key="2">
    <source>
        <dbReference type="ARBA" id="ARBA00023015"/>
    </source>
</evidence>
<organism evidence="6 7">
    <name type="scientific">Bosea eneae</name>
    <dbReference type="NCBI Taxonomy" id="151454"/>
    <lineage>
        <taxon>Bacteria</taxon>
        <taxon>Pseudomonadati</taxon>
        <taxon>Pseudomonadota</taxon>
        <taxon>Alphaproteobacteria</taxon>
        <taxon>Hyphomicrobiales</taxon>
        <taxon>Boseaceae</taxon>
        <taxon>Bosea</taxon>
    </lineage>
</organism>
<dbReference type="Pfam" id="PF03466">
    <property type="entry name" value="LysR_substrate"/>
    <property type="match status" value="1"/>
</dbReference>
<proteinExistence type="inferred from homology"/>
<dbReference type="Gene3D" id="3.40.190.10">
    <property type="entry name" value="Periplasmic binding protein-like II"/>
    <property type="match status" value="2"/>
</dbReference>
<dbReference type="InterPro" id="IPR036388">
    <property type="entry name" value="WH-like_DNA-bd_sf"/>
</dbReference>
<reference evidence="7" key="1">
    <citation type="journal article" date="2019" name="Int. J. Syst. Evol. Microbiol.">
        <title>The Global Catalogue of Microorganisms (GCM) 10K type strain sequencing project: providing services to taxonomists for standard genome sequencing and annotation.</title>
        <authorList>
            <consortium name="The Broad Institute Genomics Platform"/>
            <consortium name="The Broad Institute Genome Sequencing Center for Infectious Disease"/>
            <person name="Wu L."/>
            <person name="Ma J."/>
        </authorList>
    </citation>
    <scope>NUCLEOTIDE SEQUENCE [LARGE SCALE GENOMIC DNA]</scope>
    <source>
        <strain evidence="7">NCAIM B.01391</strain>
    </source>
</reference>
<sequence length="301" mass="32379">MDTRSLACFLAVAEGRHFRKAALALHMTQPTLSQRIRVLEDEVGTPLFLRDRRHVALTAAGEAFLEPARAALVNARLAIRRAREAESGTVGRLRLGFTVIAFYGRLPAVVREFRAAYPEVAVELVERNSPALEAALVADEIDIGVLHPPLERRELTRHALPGERLMLALPASHPLAALAEIPIAQLSDEALLVAPRSIGPVFHDRLLALFEGQGVTPRIAQEVTPMTTLAGLVAAGVGIGFVTEGIARSGRSDVLFRPVTPEPPVLPLAAAWLGPRPNAAGQHFLEMIMGWDGKRGSALSG</sequence>
<dbReference type="SUPFAM" id="SSF53850">
    <property type="entry name" value="Periplasmic binding protein-like II"/>
    <property type="match status" value="1"/>
</dbReference>
<protein>
    <submittedName>
        <fullName evidence="6">LysR family transcriptional regulator</fullName>
    </submittedName>
</protein>
<keyword evidence="2" id="KW-0805">Transcription regulation</keyword>